<dbReference type="eggNOG" id="ENOG502SEHH">
    <property type="taxonomic scope" value="Eukaryota"/>
</dbReference>
<evidence type="ECO:0000313" key="2">
    <source>
        <dbReference type="Proteomes" id="UP000006790"/>
    </source>
</evidence>
<dbReference type="RefSeq" id="XP_003647804.1">
    <property type="nucleotide sequence ID" value="XM_003647756.1"/>
</dbReference>
<reference evidence="2" key="1">
    <citation type="journal article" date="2012" name="G3 (Bethesda)">
        <title>Pichia sorbitophila, an interspecies yeast hybrid reveals early steps of genome resolution following polyploidization.</title>
        <authorList>
            <person name="Leh Louis V."/>
            <person name="Despons L."/>
            <person name="Friedrich A."/>
            <person name="Martin T."/>
            <person name="Durrens P."/>
            <person name="Casaregola S."/>
            <person name="Neuveglise C."/>
            <person name="Fairhead C."/>
            <person name="Marck C."/>
            <person name="Cruz J.A."/>
            <person name="Straub M.L."/>
            <person name="Kugler V."/>
            <person name="Sacerdot C."/>
            <person name="Uzunov Z."/>
            <person name="Thierry A."/>
            <person name="Weiss S."/>
            <person name="Bleykasten C."/>
            <person name="De Montigny J."/>
            <person name="Jacques N."/>
            <person name="Jung P."/>
            <person name="Lemaire M."/>
            <person name="Mallet S."/>
            <person name="Morel G."/>
            <person name="Richard G.F."/>
            <person name="Sarkar A."/>
            <person name="Savel G."/>
            <person name="Schacherer J."/>
            <person name="Seret M.L."/>
            <person name="Talla E."/>
            <person name="Samson G."/>
            <person name="Jubin C."/>
            <person name="Poulain J."/>
            <person name="Vacherie B."/>
            <person name="Barbe V."/>
            <person name="Pelletier E."/>
            <person name="Sherman D.J."/>
            <person name="Westhof E."/>
            <person name="Weissenbach J."/>
            <person name="Baret P.V."/>
            <person name="Wincker P."/>
            <person name="Gaillardin C."/>
            <person name="Dujon B."/>
            <person name="Souciet J.L."/>
        </authorList>
    </citation>
    <scope>NUCLEOTIDE SEQUENCE [LARGE SCALE GENOMIC DNA]</scope>
    <source>
        <strain evidence="2">CBS 270.75 / DBVPG 7215 / KCTC 17166 / NRRL Y-17582</strain>
    </source>
</reference>
<accession>G8JVX2</accession>
<dbReference type="Proteomes" id="UP000006790">
    <property type="component" value="Chromosome 7"/>
</dbReference>
<organism evidence="1 2">
    <name type="scientific">Eremothecium cymbalariae (strain CBS 270.75 / DBVPG 7215 / KCTC 17166 / NRRL Y-17582)</name>
    <name type="common">Yeast</name>
    <dbReference type="NCBI Taxonomy" id="931890"/>
    <lineage>
        <taxon>Eukaryota</taxon>
        <taxon>Fungi</taxon>
        <taxon>Dikarya</taxon>
        <taxon>Ascomycota</taxon>
        <taxon>Saccharomycotina</taxon>
        <taxon>Saccharomycetes</taxon>
        <taxon>Saccharomycetales</taxon>
        <taxon>Saccharomycetaceae</taxon>
        <taxon>Eremothecium</taxon>
    </lineage>
</organism>
<dbReference type="EMBL" id="CP002503">
    <property type="protein sequence ID" value="AET40987.1"/>
    <property type="molecule type" value="Genomic_DNA"/>
</dbReference>
<keyword evidence="2" id="KW-1185">Reference proteome</keyword>
<dbReference type="InParanoid" id="G8JVX2"/>
<proteinExistence type="predicted"/>
<name>G8JVX2_ERECY</name>
<evidence type="ECO:0000313" key="1">
    <source>
        <dbReference type="EMBL" id="AET40987.1"/>
    </source>
</evidence>
<dbReference type="OrthoDB" id="4047389at2759"/>
<sequence>MSDNKSQRKPYYNNHYTRRSHGFGLITPPSNIVVSSNKLLSYGIKRMEVMYSASRLTKRLLDFHLKRGRWKSKKRRPLKIDQFLDNGLKHIRSGVYAGSQDDRPIRCSMRGIKHLFYVAPSMPCMCRWCTLKPSPLRSEITPCCNESPYNELTIKWSTNIHQYYIGEEAYERQHNTMIKIL</sequence>
<gene>
    <name evidence="1" type="ordered locus">Ecym_7138</name>
</gene>
<dbReference type="AlphaFoldDB" id="G8JVX2"/>
<protein>
    <submittedName>
        <fullName evidence="1">Uncharacterized protein</fullName>
    </submittedName>
</protein>
<dbReference type="GeneID" id="11469377"/>
<dbReference type="KEGG" id="erc:Ecym_7138"/>
<dbReference type="OMA" id="DDRPIRC"/>
<dbReference type="HOGENOM" id="CLU_1489011_0_0_1"/>